<proteinExistence type="predicted"/>
<protein>
    <recommendedName>
        <fullName evidence="3">M protein trans-acting positive regulator</fullName>
    </recommendedName>
</protein>
<evidence type="ECO:0008006" key="3">
    <source>
        <dbReference type="Google" id="ProtNLM"/>
    </source>
</evidence>
<comment type="caution">
    <text evidence="1">The sequence shown here is derived from an EMBL/GenBank/DDBJ whole genome shotgun (WGS) entry which is preliminary data.</text>
</comment>
<accession>A0AAW8UWP4</accession>
<name>A0AAW8UWP4_ENTCA</name>
<dbReference type="EMBL" id="JARQDV010000022">
    <property type="protein sequence ID" value="MDT2966194.1"/>
    <property type="molecule type" value="Genomic_DNA"/>
</dbReference>
<organism evidence="1 2">
    <name type="scientific">Enterococcus casseliflavus</name>
    <name type="common">Enterococcus flavescens</name>
    <dbReference type="NCBI Taxonomy" id="37734"/>
    <lineage>
        <taxon>Bacteria</taxon>
        <taxon>Bacillati</taxon>
        <taxon>Bacillota</taxon>
        <taxon>Bacilli</taxon>
        <taxon>Lactobacillales</taxon>
        <taxon>Enterococcaceae</taxon>
        <taxon>Enterococcus</taxon>
    </lineage>
</organism>
<reference evidence="1" key="1">
    <citation type="submission" date="2023-03" db="EMBL/GenBank/DDBJ databases">
        <authorList>
            <person name="Shen W."/>
            <person name="Cai J."/>
        </authorList>
    </citation>
    <scope>NUCLEOTIDE SEQUENCE</scope>
    <source>
        <strain evidence="1">K72-2</strain>
    </source>
</reference>
<gene>
    <name evidence="1" type="ORF">P7I32_16585</name>
</gene>
<dbReference type="RefSeq" id="WP_311904635.1">
    <property type="nucleotide sequence ID" value="NZ_JARQDV010000022.1"/>
</dbReference>
<evidence type="ECO:0000313" key="1">
    <source>
        <dbReference type="EMBL" id="MDT2966194.1"/>
    </source>
</evidence>
<evidence type="ECO:0000313" key="2">
    <source>
        <dbReference type="Proteomes" id="UP001268896"/>
    </source>
</evidence>
<dbReference type="Proteomes" id="UP001268896">
    <property type="component" value="Unassembled WGS sequence"/>
</dbReference>
<dbReference type="AlphaFoldDB" id="A0AAW8UWP4"/>
<sequence>MIDLVTKQSDFHAFAKINRIIHCHYQRELSVAELVHLFILVFGRRSISDISGEKNFCQKFNHHPQIKHLAHDLVATFLPQTKDVARERVLLESFFTVVHLKQMMTPLLNHNTPEVNTFARENFPKEWRRCQAFFRTNSDYAYLWDAKSLTHIMASLTLYACSIQSLYWQDRKNVAFLFEGSHFICQYLRSSATRYIRSSRHFYFPDVNEMSSDYFKRHQIDLMVTNYTEYAAEYGATIVCLLFKTFPNKNDWDALASKLDPLFAAL</sequence>